<comment type="caution">
    <text evidence="1">The sequence shown here is derived from an EMBL/GenBank/DDBJ whole genome shotgun (WGS) entry which is preliminary data.</text>
</comment>
<dbReference type="AlphaFoldDB" id="A0A7J6UDT5"/>
<sequence>MEPTTRLFRLPLPARMLAAAAGVRPWALGRRCVSSAAGSPVADFVDALEGAERRVPEWYNPEFVKLHEKVVQYLPSASLEGELLPLMKAVSAMHGFGLSELVSAIETRLISLLEGLHAPSLDRATFVRLLLLLASSSEAPGVMSSKLRECLEAEALVHIASYLKPSDGETLMSLAAMIIGCSQLSLSSLPLATAVQEVIDERVGDLQEALDMRMLVHTELAAANLGAGRGTGYSRLMSFFCAQQLDDLENIANLLLIQATTRSSHLALTAQLISSLDSVLAREDDGDGGEEQEDQSSHALTALWSLVALGHGQNLDPEGKLPGTISSLLAMATTWQCLDDPKMERQLQQLCLNFVLEHGEKPEVSSQVPPMPDCVARAGLKSKDWQNIWSSFALADDAAVEESSVAFGELVSSIEGEVEDTLETLPEIDTTYSPTWKAELVSKFYGKDRLFADKFGDVFIHVDCGPAWLEEPLDPYAQLLHRHVRLAGMHVERLRVSDWIEMNDGEKKQMVTEWLEAAQQE</sequence>
<keyword evidence="1" id="KW-0489">Methyltransferase</keyword>
<keyword evidence="2" id="KW-1185">Reference proteome</keyword>
<reference evidence="1 2" key="1">
    <citation type="submission" date="2020-04" db="EMBL/GenBank/DDBJ databases">
        <title>Perkinsus olseni comparative genomics.</title>
        <authorList>
            <person name="Bogema D.R."/>
        </authorList>
    </citation>
    <scope>NUCLEOTIDE SEQUENCE [LARGE SCALE GENOMIC DNA]</scope>
    <source>
        <strain evidence="1 2">ATCC PRA-207</strain>
    </source>
</reference>
<dbReference type="Proteomes" id="UP000553632">
    <property type="component" value="Unassembled WGS sequence"/>
</dbReference>
<evidence type="ECO:0000313" key="2">
    <source>
        <dbReference type="Proteomes" id="UP000553632"/>
    </source>
</evidence>
<keyword evidence="1" id="KW-0808">Transferase</keyword>
<dbReference type="GO" id="GO:0008168">
    <property type="term" value="F:methyltransferase activity"/>
    <property type="evidence" value="ECO:0007669"/>
    <property type="project" value="UniProtKB-KW"/>
</dbReference>
<protein>
    <submittedName>
        <fullName evidence="1">Lysine-specific histone demethylase 1B, variant 2</fullName>
    </submittedName>
</protein>
<dbReference type="EMBL" id="JABANO010004308">
    <property type="protein sequence ID" value="KAF4755389.1"/>
    <property type="molecule type" value="Genomic_DNA"/>
</dbReference>
<organism evidence="1 2">
    <name type="scientific">Perkinsus olseni</name>
    <name type="common">Perkinsus atlanticus</name>
    <dbReference type="NCBI Taxonomy" id="32597"/>
    <lineage>
        <taxon>Eukaryota</taxon>
        <taxon>Sar</taxon>
        <taxon>Alveolata</taxon>
        <taxon>Perkinsozoa</taxon>
        <taxon>Perkinsea</taxon>
        <taxon>Perkinsida</taxon>
        <taxon>Perkinsidae</taxon>
        <taxon>Perkinsus</taxon>
    </lineage>
</organism>
<dbReference type="GO" id="GO:0032259">
    <property type="term" value="P:methylation"/>
    <property type="evidence" value="ECO:0007669"/>
    <property type="project" value="UniProtKB-KW"/>
</dbReference>
<gene>
    <name evidence="1" type="primary">KDM1B_2</name>
    <name evidence="1" type="ORF">FOZ63_012131</name>
</gene>
<name>A0A7J6UDT5_PEROL</name>
<proteinExistence type="predicted"/>
<accession>A0A7J6UDT5</accession>
<evidence type="ECO:0000313" key="1">
    <source>
        <dbReference type="EMBL" id="KAF4755389.1"/>
    </source>
</evidence>